<dbReference type="Gene3D" id="1.25.10.10">
    <property type="entry name" value="Leucine-rich Repeat Variant"/>
    <property type="match status" value="1"/>
</dbReference>
<reference evidence="5" key="1">
    <citation type="journal article" date="2023" name="IMA Fungus">
        <title>Comparative genomic study of the Penicillium genus elucidates a diverse pangenome and 15 lateral gene transfer events.</title>
        <authorList>
            <person name="Petersen C."/>
            <person name="Sorensen T."/>
            <person name="Nielsen M.R."/>
            <person name="Sondergaard T.E."/>
            <person name="Sorensen J.L."/>
            <person name="Fitzpatrick D.A."/>
            <person name="Frisvad J.C."/>
            <person name="Nielsen K.L."/>
        </authorList>
    </citation>
    <scope>NUCLEOTIDE SEQUENCE</scope>
    <source>
        <strain evidence="5">IBT 17514</strain>
    </source>
</reference>
<comment type="subcellular location">
    <subcellularLocation>
        <location evidence="1">Nucleus</location>
    </subcellularLocation>
</comment>
<dbReference type="InterPro" id="IPR051345">
    <property type="entry name" value="Importin_beta-like_NTR"/>
</dbReference>
<accession>A0AAD6MV24</accession>
<dbReference type="Proteomes" id="UP001215712">
    <property type="component" value="Unassembled WGS sequence"/>
</dbReference>
<evidence type="ECO:0000256" key="3">
    <source>
        <dbReference type="ARBA" id="ARBA00022448"/>
    </source>
</evidence>
<dbReference type="PANTHER" id="PTHR12363:SF33">
    <property type="entry name" value="IMPORTIN-13"/>
    <property type="match status" value="1"/>
</dbReference>
<keyword evidence="4" id="KW-0539">Nucleus</keyword>
<evidence type="ECO:0000313" key="5">
    <source>
        <dbReference type="EMBL" id="KAJ5720026.1"/>
    </source>
</evidence>
<reference evidence="5" key="2">
    <citation type="submission" date="2023-01" db="EMBL/GenBank/DDBJ databases">
        <authorList>
            <person name="Petersen C."/>
        </authorList>
    </citation>
    <scope>NUCLEOTIDE SEQUENCE</scope>
    <source>
        <strain evidence="5">IBT 17514</strain>
    </source>
</reference>
<dbReference type="PANTHER" id="PTHR12363">
    <property type="entry name" value="TRANSPORTIN 3 AND IMPORTIN 13"/>
    <property type="match status" value="1"/>
</dbReference>
<comment type="caution">
    <text evidence="5">The sequence shown here is derived from an EMBL/GenBank/DDBJ whole genome shotgun (WGS) entry which is preliminary data.</text>
</comment>
<evidence type="ECO:0000313" key="6">
    <source>
        <dbReference type="Proteomes" id="UP001215712"/>
    </source>
</evidence>
<organism evidence="5 6">
    <name type="scientific">Penicillium malachiteum</name>
    <dbReference type="NCBI Taxonomy" id="1324776"/>
    <lineage>
        <taxon>Eukaryota</taxon>
        <taxon>Fungi</taxon>
        <taxon>Dikarya</taxon>
        <taxon>Ascomycota</taxon>
        <taxon>Pezizomycotina</taxon>
        <taxon>Eurotiomycetes</taxon>
        <taxon>Eurotiomycetidae</taxon>
        <taxon>Eurotiales</taxon>
        <taxon>Aspergillaceae</taxon>
        <taxon>Penicillium</taxon>
    </lineage>
</organism>
<keyword evidence="6" id="KW-1185">Reference proteome</keyword>
<dbReference type="GO" id="GO:0005737">
    <property type="term" value="C:cytoplasm"/>
    <property type="evidence" value="ECO:0007669"/>
    <property type="project" value="TreeGrafter"/>
</dbReference>
<dbReference type="InterPro" id="IPR016024">
    <property type="entry name" value="ARM-type_fold"/>
</dbReference>
<dbReference type="SUPFAM" id="SSF48371">
    <property type="entry name" value="ARM repeat"/>
    <property type="match status" value="1"/>
</dbReference>
<proteinExistence type="inferred from homology"/>
<dbReference type="GO" id="GO:0005634">
    <property type="term" value="C:nucleus"/>
    <property type="evidence" value="ECO:0007669"/>
    <property type="project" value="UniProtKB-SubCell"/>
</dbReference>
<sequence>MATSAPNMGDANSGPIVEAHTLITQLYDPANQRNPTTINEIQTRLQQLQKGDHAWEIADSLLREQSAHHRFMGALTFTVKINVSGNQIEEVTTWQILERLINHFVTIVNEGEQTMVVRKLASSLVAIFRHTASSWKRALWQLAASLAHGAFVSESESQTVDFLTGVLPTLSTSKATALVFFSIALAEEALRLEAEPQELVGSVIQRVVENIGDAFLLVQYILRQIAYHAAEAGSESLEATLSHEAMGSWKTWLGVYGNHRHSSDKQTQSLVISCGHDIIEALRLPSFSESAASVLTSALETRSWAFDTHSIFTIAQVLSDSIVTKHLLSVTEEDYDNDSMTFIDLLVAYVSLVGFDLFTDPMKPQNSQILAILHNIFKIPGYAAIDESATTRVLEYWGEIAECLLDKLESSDSRYQIVKSQMAEVVLGMFNKLLYPNSSDIVDWSDEERSEFNSYRHEACDYLLSAYPILGIELVSVFQESAVNHLQKLDWRGFEVAMFCLAQLSEAVDENGHADQCLDSIFGSDAFAQLCLGGETGIPLKARQTLVDSFGKYESYFERHSYLLPSVLNILFESLNFESCAQPASRSILTLSKSCSRMLVTELPTFLDRLDQFRTRPTATVSTMPKVLEGISTIIQKLESDEQKVQTLERILGFFVQEAKTAREEAAGSALEIARAHGHLVLSCIASIGKGLRSDGDEVVINLDAVQEQDPYPASFWNSGPGSLVQQLIMEAMRLLIVDFPVDSGIIDSACDILKAGYTESSGLFVFPPSLTVDFIKSFPLGISGTDVIMATASSFLASHASHAMKIREETVQLIAHVSQLFASMLDNPDVYDPETANAGIDFLARLLPKYYPILFSLTEPLPSACGSESQGTPIFALVLKFALQALTRPEPLVLRSGSAFWVAMIDLRGGSPDETVALDQVLEHFVPHLCETLIGQITGRCARSDLTFLNDVLRRLMFKKMVLTRPNLIVALNAFDAQGTDANGNQTPVLTAQDKSRFVESLVVARGGKAQSLEIVRSLWLKCRGMAFDYAQ</sequence>
<dbReference type="EMBL" id="JAQJAN010000009">
    <property type="protein sequence ID" value="KAJ5720026.1"/>
    <property type="molecule type" value="Genomic_DNA"/>
</dbReference>
<name>A0AAD6MV24_9EURO</name>
<comment type="similarity">
    <text evidence="2">Belongs to the importin beta family.</text>
</comment>
<dbReference type="InterPro" id="IPR011989">
    <property type="entry name" value="ARM-like"/>
</dbReference>
<dbReference type="GO" id="GO:0006606">
    <property type="term" value="P:protein import into nucleus"/>
    <property type="evidence" value="ECO:0007669"/>
    <property type="project" value="TreeGrafter"/>
</dbReference>
<evidence type="ECO:0000256" key="1">
    <source>
        <dbReference type="ARBA" id="ARBA00004123"/>
    </source>
</evidence>
<keyword evidence="3" id="KW-0813">Transport</keyword>
<evidence type="ECO:0000256" key="2">
    <source>
        <dbReference type="ARBA" id="ARBA00007991"/>
    </source>
</evidence>
<gene>
    <name evidence="5" type="ORF">N7493_006904</name>
</gene>
<dbReference type="AlphaFoldDB" id="A0AAD6MV24"/>
<protein>
    <submittedName>
        <fullName evidence="5">Uncharacterized protein</fullName>
    </submittedName>
</protein>
<evidence type="ECO:0000256" key="4">
    <source>
        <dbReference type="ARBA" id="ARBA00023242"/>
    </source>
</evidence>